<feature type="region of interest" description="Disordered" evidence="8">
    <location>
        <begin position="377"/>
        <end position="438"/>
    </location>
</feature>
<keyword evidence="7" id="KW-0479">Metal-binding</keyword>
<evidence type="ECO:0008006" key="15">
    <source>
        <dbReference type="Google" id="ProtNLM"/>
    </source>
</evidence>
<evidence type="ECO:0000256" key="4">
    <source>
        <dbReference type="ARBA" id="ARBA00022840"/>
    </source>
</evidence>
<evidence type="ECO:0000313" key="14">
    <source>
        <dbReference type="Proteomes" id="UP001642483"/>
    </source>
</evidence>
<protein>
    <recommendedName>
        <fullName evidence="15">Protein kinase domain-containing protein</fullName>
    </recommendedName>
</protein>
<feature type="compositionally biased region" description="Polar residues" evidence="8">
    <location>
        <begin position="377"/>
        <end position="416"/>
    </location>
</feature>
<dbReference type="Proteomes" id="UP001642483">
    <property type="component" value="Unassembled WGS sequence"/>
</dbReference>
<dbReference type="InterPro" id="IPR051681">
    <property type="entry name" value="Ser/Thr_Kinases-Pseudokinases"/>
</dbReference>
<keyword evidence="2" id="KW-0547">Nucleotide-binding</keyword>
<evidence type="ECO:0000256" key="6">
    <source>
        <dbReference type="PROSITE-ProRule" id="PRU00302"/>
    </source>
</evidence>
<comment type="caution">
    <text evidence="13">The sequence shown here is derived from an EMBL/GenBank/DDBJ whole genome shotgun (WGS) entry which is preliminary data.</text>
</comment>
<dbReference type="InterPro" id="IPR000719">
    <property type="entry name" value="Prot_kinase_dom"/>
</dbReference>
<dbReference type="PANTHER" id="PTHR44329:SF288">
    <property type="entry name" value="MITOGEN-ACTIVATED PROTEIN KINASE KINASE KINASE 20"/>
    <property type="match status" value="1"/>
</dbReference>
<keyword evidence="7" id="KW-0862">Zinc</keyword>
<dbReference type="SMART" id="SM00220">
    <property type="entry name" value="S_TKc"/>
    <property type="match status" value="1"/>
</dbReference>
<dbReference type="PANTHER" id="PTHR44329">
    <property type="entry name" value="SERINE/THREONINE-PROTEIN KINASE TNNI3K-RELATED"/>
    <property type="match status" value="1"/>
</dbReference>
<evidence type="ECO:0000259" key="11">
    <source>
        <dbReference type="PROSITE" id="PS50923"/>
    </source>
</evidence>
<keyword evidence="5 6" id="KW-1015">Disulfide bond</keyword>
<feature type="disulfide bond" evidence="6">
    <location>
        <begin position="654"/>
        <end position="697"/>
    </location>
</feature>
<feature type="domain" description="Sushi" evidence="11">
    <location>
        <begin position="652"/>
        <end position="712"/>
    </location>
</feature>
<feature type="transmembrane region" description="Helical" evidence="9">
    <location>
        <begin position="475"/>
        <end position="497"/>
    </location>
</feature>
<dbReference type="PROSITE" id="PS50966">
    <property type="entry name" value="ZF_SWIM"/>
    <property type="match status" value="1"/>
</dbReference>
<evidence type="ECO:0000259" key="12">
    <source>
        <dbReference type="PROSITE" id="PS50966"/>
    </source>
</evidence>
<dbReference type="InterPro" id="IPR008271">
    <property type="entry name" value="Ser/Thr_kinase_AS"/>
</dbReference>
<proteinExistence type="predicted"/>
<evidence type="ECO:0000256" key="7">
    <source>
        <dbReference type="PROSITE-ProRule" id="PRU00325"/>
    </source>
</evidence>
<dbReference type="SMART" id="SM00032">
    <property type="entry name" value="CCP"/>
    <property type="match status" value="2"/>
</dbReference>
<dbReference type="PROSITE" id="PS00108">
    <property type="entry name" value="PROTEIN_KINASE_ST"/>
    <property type="match status" value="1"/>
</dbReference>
<dbReference type="InterPro" id="IPR007527">
    <property type="entry name" value="Znf_SWIM"/>
</dbReference>
<keyword evidence="9" id="KW-1133">Transmembrane helix</keyword>
<dbReference type="Pfam" id="PF00084">
    <property type="entry name" value="Sushi"/>
    <property type="match status" value="2"/>
</dbReference>
<evidence type="ECO:0000256" key="8">
    <source>
        <dbReference type="SAM" id="MobiDB-lite"/>
    </source>
</evidence>
<organism evidence="13 14">
    <name type="scientific">Clavelina lepadiformis</name>
    <name type="common">Light-bulb sea squirt</name>
    <name type="synonym">Ascidia lepadiformis</name>
    <dbReference type="NCBI Taxonomy" id="159417"/>
    <lineage>
        <taxon>Eukaryota</taxon>
        <taxon>Metazoa</taxon>
        <taxon>Chordata</taxon>
        <taxon>Tunicata</taxon>
        <taxon>Ascidiacea</taxon>
        <taxon>Aplousobranchia</taxon>
        <taxon>Clavelinidae</taxon>
        <taxon>Clavelina</taxon>
    </lineage>
</organism>
<keyword evidence="1" id="KW-0808">Transferase</keyword>
<keyword evidence="6" id="KW-0768">Sushi</keyword>
<keyword evidence="3" id="KW-0418">Kinase</keyword>
<keyword evidence="14" id="KW-1185">Reference proteome</keyword>
<reference evidence="13 14" key="1">
    <citation type="submission" date="2024-02" db="EMBL/GenBank/DDBJ databases">
        <authorList>
            <person name="Daric V."/>
            <person name="Darras S."/>
        </authorList>
    </citation>
    <scope>NUCLEOTIDE SEQUENCE [LARGE SCALE GENOMIC DNA]</scope>
</reference>
<sequence length="822" mass="91140">MEANILWKLKFPFIVSLEGLYFSEDSFSIVLEYASNGSCFEFFLDLQLKDVDRLSMWLIKSRVALQVIEAMRFLHGQRPKKVLHLDLKAANVLLDRELNAKVCDFGLSLMQTFTLLSRSRTCFVESEESVAGANQKLGGGGTITHIPPERLLDPNAKPSIKTDVYSFGIFLWEMMTCQSPYMGANANVIIKSVAEGKRPDPHSIPEDAPDFLRCMMLQSYAQEEDARPSFQDLHESCGAEVATMRSLFPQARDNIIFALHKIAPMDSEMIADVELEISSASNDHFSRFDQRAREALARSRTHETQSRWMQLDSINVDVSTRHSDEIITSASSDTSLIHQQTASSVVARRAREALCRSRMGDSRSKWLELGSKQSILSSDVTPDVQPQSSAPISRNMDSGVWSSTASQSFTTPNSDDVTFPKKIRSASNHGNRADCGSLQRDDHVNSFPEIDSSPNEALIRPESRKRLRCRHKKKCVVLISASFILVAAVAIFVAMYVTSGNSLCFLNRSCDAVLPWKPGMPPLCSQTVPGHLNMEARCWRDGLGNVTMTCTWSCLPGFKFEGDEVRIDCVDGEISIRGSGDCFPVKTSKGCRIPLVSNAQVKCNDDVIEDEVTSGSSCTVTCYRGYDVVGPSSIICQADATWSPQGVSQCKKLCQYEPVPVELVQTCSDNFREGSTCTYRCSNGHEVLQQTDNTRQCLSSGSWSNSFPTCKCPGCMGGPNCDEKLTWQSMKTAVDKISKDSKPVSITYGEHKITCESDVDIWFINYDCTCSDASKGQEIICNDFLTRRVACTHALAKLLRTYVASGFYTEPCDIDAAPARCK</sequence>
<keyword evidence="4" id="KW-0067">ATP-binding</keyword>
<dbReference type="InterPro" id="IPR011009">
    <property type="entry name" value="Kinase-like_dom_sf"/>
</dbReference>
<keyword evidence="7" id="KW-0863">Zinc-finger</keyword>
<evidence type="ECO:0000256" key="1">
    <source>
        <dbReference type="ARBA" id="ARBA00022679"/>
    </source>
</evidence>
<evidence type="ECO:0000256" key="9">
    <source>
        <dbReference type="SAM" id="Phobius"/>
    </source>
</evidence>
<keyword evidence="9" id="KW-0472">Membrane</keyword>
<evidence type="ECO:0000313" key="13">
    <source>
        <dbReference type="EMBL" id="CAK8693825.1"/>
    </source>
</evidence>
<accession>A0ABP0GU72</accession>
<evidence type="ECO:0000256" key="5">
    <source>
        <dbReference type="ARBA" id="ARBA00023157"/>
    </source>
</evidence>
<dbReference type="InterPro" id="IPR001245">
    <property type="entry name" value="Ser-Thr/Tyr_kinase_cat_dom"/>
</dbReference>
<feature type="domain" description="Protein kinase" evidence="10">
    <location>
        <begin position="1"/>
        <end position="248"/>
    </location>
</feature>
<dbReference type="EMBL" id="CAWYQH010000141">
    <property type="protein sequence ID" value="CAK8693825.1"/>
    <property type="molecule type" value="Genomic_DNA"/>
</dbReference>
<dbReference type="PROSITE" id="PS50923">
    <property type="entry name" value="SUSHI"/>
    <property type="match status" value="1"/>
</dbReference>
<dbReference type="PROSITE" id="PS50011">
    <property type="entry name" value="PROTEIN_KINASE_DOM"/>
    <property type="match status" value="1"/>
</dbReference>
<evidence type="ECO:0000256" key="2">
    <source>
        <dbReference type="ARBA" id="ARBA00022741"/>
    </source>
</evidence>
<dbReference type="CDD" id="cd00033">
    <property type="entry name" value="CCP"/>
    <property type="match status" value="2"/>
</dbReference>
<dbReference type="Pfam" id="PF07714">
    <property type="entry name" value="PK_Tyr_Ser-Thr"/>
    <property type="match status" value="1"/>
</dbReference>
<evidence type="ECO:0000259" key="10">
    <source>
        <dbReference type="PROSITE" id="PS50011"/>
    </source>
</evidence>
<dbReference type="SUPFAM" id="SSF56112">
    <property type="entry name" value="Protein kinase-like (PK-like)"/>
    <property type="match status" value="1"/>
</dbReference>
<gene>
    <name evidence="13" type="ORF">CVLEPA_LOCUS27119</name>
</gene>
<dbReference type="InterPro" id="IPR000436">
    <property type="entry name" value="Sushi_SCR_CCP_dom"/>
</dbReference>
<dbReference type="Gene3D" id="2.10.70.10">
    <property type="entry name" value="Complement Module, domain 1"/>
    <property type="match status" value="2"/>
</dbReference>
<dbReference type="Gene3D" id="1.10.510.10">
    <property type="entry name" value="Transferase(Phosphotransferase) domain 1"/>
    <property type="match status" value="1"/>
</dbReference>
<keyword evidence="9" id="KW-0812">Transmembrane</keyword>
<dbReference type="SUPFAM" id="SSF57535">
    <property type="entry name" value="Complement control module/SCR domain"/>
    <property type="match status" value="2"/>
</dbReference>
<feature type="domain" description="SWIM-type" evidence="12">
    <location>
        <begin position="753"/>
        <end position="802"/>
    </location>
</feature>
<comment type="caution">
    <text evidence="6">Lacks conserved residue(s) required for the propagation of feature annotation.</text>
</comment>
<evidence type="ECO:0000256" key="3">
    <source>
        <dbReference type="ARBA" id="ARBA00022777"/>
    </source>
</evidence>
<name>A0ABP0GU72_CLALP</name>
<dbReference type="InterPro" id="IPR035976">
    <property type="entry name" value="Sushi/SCR/CCP_sf"/>
</dbReference>